<evidence type="ECO:0000259" key="23">
    <source>
        <dbReference type="SMART" id="SM00481"/>
    </source>
</evidence>
<dbReference type="GO" id="GO:0003887">
    <property type="term" value="F:DNA-directed DNA polymerase activity"/>
    <property type="evidence" value="ECO:0007669"/>
    <property type="project" value="UniProtKB-KW"/>
</dbReference>
<dbReference type="Gene3D" id="3.20.20.140">
    <property type="entry name" value="Metal-dependent hydrolases"/>
    <property type="match status" value="1"/>
</dbReference>
<keyword evidence="6" id="KW-0488">Methylation</keyword>
<keyword evidence="15" id="KW-0234">DNA repair</keyword>
<evidence type="ECO:0000256" key="4">
    <source>
        <dbReference type="ARBA" id="ARBA00012720"/>
    </source>
</evidence>
<dbReference type="InterPro" id="IPR027421">
    <property type="entry name" value="DNA_pol_lamdba_lyase_dom_sf"/>
</dbReference>
<dbReference type="EMBL" id="QFGA01000002">
    <property type="protein sequence ID" value="TEB05944.1"/>
    <property type="molecule type" value="Genomic_DNA"/>
</dbReference>
<comment type="cofactor">
    <cofactor evidence="1">
        <name>Mg(2+)</name>
        <dbReference type="ChEBI" id="CHEBI:18420"/>
    </cofactor>
</comment>
<evidence type="ECO:0000256" key="18">
    <source>
        <dbReference type="ARBA" id="ARBA00044632"/>
    </source>
</evidence>
<comment type="catalytic activity">
    <reaction evidence="21">
        <text>DNA(n) + a 2'-deoxyribonucleoside 5'-triphosphate = DNA(n+1) + diphosphate</text>
        <dbReference type="Rhea" id="RHEA:22508"/>
        <dbReference type="Rhea" id="RHEA-COMP:17339"/>
        <dbReference type="Rhea" id="RHEA-COMP:17340"/>
        <dbReference type="ChEBI" id="CHEBI:33019"/>
        <dbReference type="ChEBI" id="CHEBI:61560"/>
        <dbReference type="ChEBI" id="CHEBI:173112"/>
        <dbReference type="EC" id="2.7.7.7"/>
    </reaction>
</comment>
<keyword evidence="25" id="KW-0269">Exonuclease</keyword>
<dbReference type="Gene3D" id="3.30.460.10">
    <property type="entry name" value="Beta Polymerase, domain 2"/>
    <property type="match status" value="1"/>
</dbReference>
<comment type="caution">
    <text evidence="25">The sequence shown here is derived from an EMBL/GenBank/DDBJ whole genome shotgun (WGS) entry which is preliminary data.</text>
</comment>
<keyword evidence="9" id="KW-0548">Nucleotidyltransferase</keyword>
<dbReference type="SUPFAM" id="SSF81301">
    <property type="entry name" value="Nucleotidyltransferase"/>
    <property type="match status" value="1"/>
</dbReference>
<comment type="function">
    <text evidence="20">Repair polymerase that plays a key role in base-excision repair. During this process, the damaged base is excised by specific DNA glycosylases, the DNA backbone is nicked at the abasic site by an apurinic/apyrimidic (AP) endonuclease, and POLB removes 5'-deoxyribose-phosphate from the preincised AP site acting as a 5'-deoxyribose-phosphate lyase (5'-dRP lyase); through its DNA polymerase activity, it adds one nucleotide to the 3' end of the arising single-nucleotide gap. Conducts 'gap-filling' DNA synthesis in a stepwise distributive fashion rather than in a processive fashion as for other DNA polymerases. It is also able to cleave sugar-phosphate bonds 3' to an intact AP site, acting as an AP lyase.</text>
</comment>
<evidence type="ECO:0000256" key="2">
    <source>
        <dbReference type="ARBA" id="ARBA00004496"/>
    </source>
</evidence>
<comment type="subcellular location">
    <subcellularLocation>
        <location evidence="2">Cytoplasm</location>
    </subcellularLocation>
</comment>
<dbReference type="Pfam" id="PF14791">
    <property type="entry name" value="DNA_pol_B_thumb"/>
    <property type="match status" value="1"/>
</dbReference>
<dbReference type="CDD" id="cd00141">
    <property type="entry name" value="NT_POLXc"/>
    <property type="match status" value="1"/>
</dbReference>
<name>A0A4Y7RAF8_9FIRM</name>
<keyword evidence="12" id="KW-0832">Ubl conjugation</keyword>
<evidence type="ECO:0000256" key="6">
    <source>
        <dbReference type="ARBA" id="ARBA00022481"/>
    </source>
</evidence>
<keyword evidence="10" id="KW-0235">DNA replication</keyword>
<dbReference type="Gene3D" id="3.30.210.10">
    <property type="entry name" value="DNA polymerase, thumb domain"/>
    <property type="match status" value="1"/>
</dbReference>
<feature type="domain" description="DNA-directed DNA polymerase X" evidence="24">
    <location>
        <begin position="1"/>
        <end position="310"/>
    </location>
</feature>
<dbReference type="InterPro" id="IPR002054">
    <property type="entry name" value="DNA-dir_DNA_pol_X"/>
</dbReference>
<proteinExistence type="predicted"/>
<dbReference type="GO" id="GO:0042578">
    <property type="term" value="F:phosphoric ester hydrolase activity"/>
    <property type="evidence" value="ECO:0007669"/>
    <property type="project" value="TreeGrafter"/>
</dbReference>
<reference evidence="25 26" key="1">
    <citation type="journal article" date="2018" name="Environ. Microbiol.">
        <title>Novel energy conservation strategies and behaviour of Pelotomaculum schinkii driving syntrophic propionate catabolism.</title>
        <authorList>
            <person name="Hidalgo-Ahumada C.A.P."/>
            <person name="Nobu M.K."/>
            <person name="Narihiro T."/>
            <person name="Tamaki H."/>
            <person name="Liu W.T."/>
            <person name="Kamagata Y."/>
            <person name="Stams A.J.M."/>
            <person name="Imachi H."/>
            <person name="Sousa D.Z."/>
        </authorList>
    </citation>
    <scope>NUCLEOTIDE SEQUENCE [LARGE SCALE GENOMIC DNA]</scope>
    <source>
        <strain evidence="25 26">HH</strain>
    </source>
</reference>
<keyword evidence="25" id="KW-0540">Nuclease</keyword>
<organism evidence="25 26">
    <name type="scientific">Pelotomaculum schinkii</name>
    <dbReference type="NCBI Taxonomy" id="78350"/>
    <lineage>
        <taxon>Bacteria</taxon>
        <taxon>Bacillati</taxon>
        <taxon>Bacillota</taxon>
        <taxon>Clostridia</taxon>
        <taxon>Eubacteriales</taxon>
        <taxon>Desulfotomaculaceae</taxon>
        <taxon>Pelotomaculum</taxon>
    </lineage>
</organism>
<evidence type="ECO:0000313" key="25">
    <source>
        <dbReference type="EMBL" id="TEB05944.1"/>
    </source>
</evidence>
<dbReference type="GO" id="GO:0004527">
    <property type="term" value="F:exonuclease activity"/>
    <property type="evidence" value="ECO:0007669"/>
    <property type="project" value="UniProtKB-KW"/>
</dbReference>
<keyword evidence="11" id="KW-0227">DNA damage</keyword>
<evidence type="ECO:0000256" key="10">
    <source>
        <dbReference type="ARBA" id="ARBA00022705"/>
    </source>
</evidence>
<dbReference type="InterPro" id="IPR047967">
    <property type="entry name" value="PolX_PHP"/>
</dbReference>
<evidence type="ECO:0000256" key="14">
    <source>
        <dbReference type="ARBA" id="ARBA00023053"/>
    </source>
</evidence>
<comment type="catalytic activity">
    <reaction evidence="18">
        <text>2'-deoxyribonucleotide-(2'-deoxyribose 5'-phosphate)-2'-deoxyribonucleotide-DNA = a 3'-end 2'-deoxyribonucleotide-(2,3-dehydro-2,3-deoxyribose 5'-phosphate)-DNA + a 5'-end 5'-phospho-2'-deoxyribonucleoside-DNA + H(+)</text>
        <dbReference type="Rhea" id="RHEA:66592"/>
        <dbReference type="Rhea" id="RHEA-COMP:13180"/>
        <dbReference type="Rhea" id="RHEA-COMP:16897"/>
        <dbReference type="Rhea" id="RHEA-COMP:17067"/>
        <dbReference type="ChEBI" id="CHEBI:15378"/>
        <dbReference type="ChEBI" id="CHEBI:136412"/>
        <dbReference type="ChEBI" id="CHEBI:157695"/>
        <dbReference type="ChEBI" id="CHEBI:167181"/>
        <dbReference type="EC" id="4.2.99.18"/>
    </reaction>
</comment>
<dbReference type="PRINTS" id="PR00870">
    <property type="entry name" value="DNAPOLXBETA"/>
</dbReference>
<dbReference type="GO" id="GO:0140078">
    <property type="term" value="F:class I DNA-(apurinic or apyrimidinic site) endonuclease activity"/>
    <property type="evidence" value="ECO:0007669"/>
    <property type="project" value="UniProtKB-EC"/>
</dbReference>
<evidence type="ECO:0000313" key="26">
    <source>
        <dbReference type="Proteomes" id="UP000298324"/>
    </source>
</evidence>
<dbReference type="SMART" id="SM00483">
    <property type="entry name" value="POLXc"/>
    <property type="match status" value="1"/>
</dbReference>
<dbReference type="Pfam" id="PF02811">
    <property type="entry name" value="PHP"/>
    <property type="match status" value="1"/>
</dbReference>
<dbReference type="InterPro" id="IPR029398">
    <property type="entry name" value="PolB_thumb"/>
</dbReference>
<feature type="domain" description="Helix-hairpin-helix DNA-binding motif class 1" evidence="22">
    <location>
        <begin position="91"/>
        <end position="110"/>
    </location>
</feature>
<dbReference type="InterPro" id="IPR004013">
    <property type="entry name" value="PHP_dom"/>
</dbReference>
<dbReference type="SMART" id="SM00481">
    <property type="entry name" value="POLIIIAc"/>
    <property type="match status" value="1"/>
</dbReference>
<dbReference type="EC" id="2.7.7.7" evidence="3"/>
<dbReference type="RefSeq" id="WP_190258621.1">
    <property type="nucleotide sequence ID" value="NZ_QFGA01000002.1"/>
</dbReference>
<evidence type="ECO:0000256" key="21">
    <source>
        <dbReference type="ARBA" id="ARBA00049244"/>
    </source>
</evidence>
<evidence type="ECO:0000256" key="5">
    <source>
        <dbReference type="ARBA" id="ARBA00020020"/>
    </source>
</evidence>
<evidence type="ECO:0000256" key="12">
    <source>
        <dbReference type="ARBA" id="ARBA00022843"/>
    </source>
</evidence>
<protein>
    <recommendedName>
        <fullName evidence="5">DNA polymerase beta</fullName>
        <ecNumber evidence="3">2.7.7.7</ecNumber>
        <ecNumber evidence="4">4.2.99.18</ecNumber>
    </recommendedName>
    <alternativeName>
        <fullName evidence="16">5'-deoxyribose-phosphate lyase</fullName>
    </alternativeName>
    <alternativeName>
        <fullName evidence="17">AP lyase</fullName>
    </alternativeName>
</protein>
<evidence type="ECO:0000256" key="19">
    <source>
        <dbReference type="ARBA" id="ARBA00044678"/>
    </source>
</evidence>
<evidence type="ECO:0000256" key="9">
    <source>
        <dbReference type="ARBA" id="ARBA00022695"/>
    </source>
</evidence>
<accession>A0A4Y7RAF8</accession>
<feature type="domain" description="Helix-hairpin-helix DNA-binding motif class 1" evidence="22">
    <location>
        <begin position="51"/>
        <end position="70"/>
    </location>
</feature>
<keyword evidence="13" id="KW-0239">DNA-directed DNA polymerase</keyword>
<evidence type="ECO:0000256" key="16">
    <source>
        <dbReference type="ARBA" id="ARBA00035717"/>
    </source>
</evidence>
<feature type="domain" description="Polymerase/histidinol phosphatase N-terminal" evidence="23">
    <location>
        <begin position="334"/>
        <end position="413"/>
    </location>
</feature>
<evidence type="ECO:0000256" key="15">
    <source>
        <dbReference type="ARBA" id="ARBA00023204"/>
    </source>
</evidence>
<dbReference type="SUPFAM" id="SSF47781">
    <property type="entry name" value="RuvA domain 2-like"/>
    <property type="match status" value="1"/>
</dbReference>
<comment type="catalytic activity">
    <reaction evidence="19">
        <text>a 5'-end 2'-deoxyribose-2'-deoxyribonucleotide-DNA = (2E,4S)-4-hydroxypenten-2-al-5-phosphate + a 5'-end 5'-phospho-2'-deoxyribonucleoside-DNA + H(+)</text>
        <dbReference type="Rhea" id="RHEA:76255"/>
        <dbReference type="Rhea" id="RHEA-COMP:13180"/>
        <dbReference type="Rhea" id="RHEA-COMP:18657"/>
        <dbReference type="ChEBI" id="CHEBI:15378"/>
        <dbReference type="ChEBI" id="CHEBI:136412"/>
        <dbReference type="ChEBI" id="CHEBI:195194"/>
        <dbReference type="ChEBI" id="CHEBI:195195"/>
    </reaction>
</comment>
<dbReference type="NCBIfam" id="NF005928">
    <property type="entry name" value="PRK07945.1"/>
    <property type="match status" value="1"/>
</dbReference>
<dbReference type="Proteomes" id="UP000298324">
    <property type="component" value="Unassembled WGS sequence"/>
</dbReference>
<dbReference type="AlphaFoldDB" id="A0A4Y7RAF8"/>
<dbReference type="PIRSF" id="PIRSF005047">
    <property type="entry name" value="UCP005047_YshC"/>
    <property type="match status" value="1"/>
</dbReference>
<dbReference type="EC" id="4.2.99.18" evidence="4"/>
<dbReference type="Gene3D" id="1.10.150.110">
    <property type="entry name" value="DNA polymerase beta, N-terminal domain-like"/>
    <property type="match status" value="1"/>
</dbReference>
<evidence type="ECO:0000256" key="8">
    <source>
        <dbReference type="ARBA" id="ARBA00022679"/>
    </source>
</evidence>
<dbReference type="InterPro" id="IPR003583">
    <property type="entry name" value="Hlx-hairpin-Hlx_DNA-bd_motif"/>
</dbReference>
<dbReference type="InterPro" id="IPR003141">
    <property type="entry name" value="Pol/His_phosphatase_N"/>
</dbReference>
<keyword evidence="7" id="KW-0237">DNA synthesis</keyword>
<dbReference type="InterPro" id="IPR050243">
    <property type="entry name" value="PHP_phosphatase"/>
</dbReference>
<keyword evidence="14" id="KW-0915">Sodium</keyword>
<sequence length="567" mass="63373">MQNEEIAWIFHELADLLELKGEEYFKIRAYRNASRILAGLDEPVKDAWKGGRLNKIPGIGKNIAAKINELLTTGNLKKYQELLEEFPPGLLAIITLPGLGPKKAGMIREKLGITSLEELAAAAREKRLRNLPGLGVRTEDEILRNIELRQSQAGRALLDLARNIAAELKGYLELLPGVARVEAGGSLRRWKETVGDIDLVVASDDPNTVIDSLAGHYRISHILEKGYDGAKFQTKWGIAVELEIVPEEVFTLALFRNTGSHAHFEKLQGLFEKKENSAAAALLGRNRGEMAEQDIYAMLDLQYIPPELREDRGEVEAALEKRLPDLVKLEAIKGDLHVHSTWSDGVADIEQLAGRAKAKGYQYMAVTDHSRSLHIARGLSLDKLHEQHEVIRELNKKQEDFRILTGIEVDILPKGELDCPDEVLKEIDVVVASVHSAFKQDRETMTARLLSAMENRNVDIIGHPTGRLLNQREGYALDLERVLEAAAGYGTILEINASPNRLDLSDVNARRAKEKGIKLAINTDAHDLKRLDEMPYGVAVGRRAWLEEEDVVNTMPAGKLLKYLRRR</sequence>
<keyword evidence="8" id="KW-0808">Transferase</keyword>
<dbReference type="SMART" id="SM00278">
    <property type="entry name" value="HhH1"/>
    <property type="match status" value="3"/>
</dbReference>
<evidence type="ECO:0000256" key="1">
    <source>
        <dbReference type="ARBA" id="ARBA00001946"/>
    </source>
</evidence>
<dbReference type="InterPro" id="IPR022311">
    <property type="entry name" value="PolX-like"/>
</dbReference>
<keyword evidence="26" id="KW-1185">Reference proteome</keyword>
<dbReference type="FunFam" id="3.20.20.140:FF:000047">
    <property type="entry name" value="PHP domain-containing protein"/>
    <property type="match status" value="1"/>
</dbReference>
<evidence type="ECO:0000256" key="7">
    <source>
        <dbReference type="ARBA" id="ARBA00022634"/>
    </source>
</evidence>
<dbReference type="GO" id="GO:0003677">
    <property type="term" value="F:DNA binding"/>
    <property type="evidence" value="ECO:0007669"/>
    <property type="project" value="InterPro"/>
</dbReference>
<dbReference type="GO" id="GO:0005829">
    <property type="term" value="C:cytosol"/>
    <property type="evidence" value="ECO:0007669"/>
    <property type="project" value="TreeGrafter"/>
</dbReference>
<dbReference type="Gene3D" id="1.10.150.20">
    <property type="entry name" value="5' to 3' exonuclease, C-terminal subdomain"/>
    <property type="match status" value="1"/>
</dbReference>
<dbReference type="Pfam" id="PF14520">
    <property type="entry name" value="HHH_5"/>
    <property type="match status" value="1"/>
</dbReference>
<dbReference type="GO" id="GO:0006281">
    <property type="term" value="P:DNA repair"/>
    <property type="evidence" value="ECO:0007669"/>
    <property type="project" value="UniProtKB-KW"/>
</dbReference>
<dbReference type="PANTHER" id="PTHR36928:SF1">
    <property type="entry name" value="PHOSPHATASE YCDX-RELATED"/>
    <property type="match status" value="1"/>
</dbReference>
<evidence type="ECO:0000256" key="11">
    <source>
        <dbReference type="ARBA" id="ARBA00022763"/>
    </source>
</evidence>
<keyword evidence="25" id="KW-0378">Hydrolase</keyword>
<dbReference type="PANTHER" id="PTHR36928">
    <property type="entry name" value="PHOSPHATASE YCDX-RELATED"/>
    <property type="match status" value="1"/>
</dbReference>
<dbReference type="InterPro" id="IPR010996">
    <property type="entry name" value="HHH_MUS81"/>
</dbReference>
<dbReference type="SUPFAM" id="SSF47802">
    <property type="entry name" value="DNA polymerase beta, N-terminal domain-like"/>
    <property type="match status" value="1"/>
</dbReference>
<evidence type="ECO:0000256" key="17">
    <source>
        <dbReference type="ARBA" id="ARBA00035726"/>
    </source>
</evidence>
<dbReference type="CDD" id="cd07436">
    <property type="entry name" value="PHP_PolX"/>
    <property type="match status" value="1"/>
</dbReference>
<evidence type="ECO:0000259" key="24">
    <source>
        <dbReference type="SMART" id="SM00483"/>
    </source>
</evidence>
<dbReference type="InterPro" id="IPR043519">
    <property type="entry name" value="NT_sf"/>
</dbReference>
<dbReference type="GO" id="GO:0008270">
    <property type="term" value="F:zinc ion binding"/>
    <property type="evidence" value="ECO:0007669"/>
    <property type="project" value="TreeGrafter"/>
</dbReference>
<dbReference type="NCBIfam" id="NF006375">
    <property type="entry name" value="PRK08609.1"/>
    <property type="match status" value="1"/>
</dbReference>
<dbReference type="InterPro" id="IPR037160">
    <property type="entry name" value="DNA_Pol_thumb_sf"/>
</dbReference>
<dbReference type="InterPro" id="IPR010994">
    <property type="entry name" value="RuvA_2-like"/>
</dbReference>
<gene>
    <name evidence="25" type="primary">polX</name>
    <name evidence="25" type="ORF">Psch_02986</name>
</gene>
<evidence type="ECO:0000256" key="20">
    <source>
        <dbReference type="ARBA" id="ARBA00045548"/>
    </source>
</evidence>
<feature type="domain" description="Helix-hairpin-helix DNA-binding motif class 1" evidence="22">
    <location>
        <begin position="126"/>
        <end position="145"/>
    </location>
</feature>
<dbReference type="Pfam" id="PF14716">
    <property type="entry name" value="HHH_8"/>
    <property type="match status" value="1"/>
</dbReference>
<evidence type="ECO:0000259" key="22">
    <source>
        <dbReference type="SMART" id="SM00278"/>
    </source>
</evidence>
<dbReference type="SUPFAM" id="SSF89550">
    <property type="entry name" value="PHP domain-like"/>
    <property type="match status" value="1"/>
</dbReference>
<dbReference type="InterPro" id="IPR002008">
    <property type="entry name" value="DNA_pol_X_beta-like"/>
</dbReference>
<evidence type="ECO:0000256" key="3">
    <source>
        <dbReference type="ARBA" id="ARBA00012417"/>
    </source>
</evidence>
<dbReference type="InterPro" id="IPR016195">
    <property type="entry name" value="Pol/histidinol_Pase-like"/>
</dbReference>
<evidence type="ECO:0000256" key="13">
    <source>
        <dbReference type="ARBA" id="ARBA00022932"/>
    </source>
</evidence>